<dbReference type="Gene3D" id="4.10.240.10">
    <property type="entry name" value="Zn(2)-C6 fungal-type DNA-binding domain"/>
    <property type="match status" value="1"/>
</dbReference>
<evidence type="ECO:0000259" key="9">
    <source>
        <dbReference type="PROSITE" id="PS50048"/>
    </source>
</evidence>
<feature type="compositionally biased region" description="Polar residues" evidence="8">
    <location>
        <begin position="1"/>
        <end position="16"/>
    </location>
</feature>
<protein>
    <recommendedName>
        <fullName evidence="9">Zn(2)-C6 fungal-type domain-containing protein</fullName>
    </recommendedName>
</protein>
<evidence type="ECO:0000313" key="10">
    <source>
        <dbReference type="EMBL" id="EOA81855.1"/>
    </source>
</evidence>
<evidence type="ECO:0000256" key="3">
    <source>
        <dbReference type="ARBA" id="ARBA00022833"/>
    </source>
</evidence>
<feature type="compositionally biased region" description="Polar residues" evidence="8">
    <location>
        <begin position="25"/>
        <end position="38"/>
    </location>
</feature>
<feature type="domain" description="Zn(2)-C6 fungal-type" evidence="9">
    <location>
        <begin position="50"/>
        <end position="80"/>
    </location>
</feature>
<name>R0I8K3_EXST2</name>
<dbReference type="AlphaFoldDB" id="R0I8K3"/>
<feature type="compositionally biased region" description="Low complexity" evidence="8">
    <location>
        <begin position="687"/>
        <end position="697"/>
    </location>
</feature>
<keyword evidence="4" id="KW-0805">Transcription regulation</keyword>
<keyword evidence="7" id="KW-0539">Nucleus</keyword>
<keyword evidence="6" id="KW-0804">Transcription</keyword>
<dbReference type="Proteomes" id="UP000016935">
    <property type="component" value="Unassembled WGS sequence"/>
</dbReference>
<dbReference type="HOGENOM" id="CLU_012331_3_0_1"/>
<evidence type="ECO:0000256" key="1">
    <source>
        <dbReference type="ARBA" id="ARBA00004123"/>
    </source>
</evidence>
<dbReference type="GeneID" id="19402627"/>
<dbReference type="CDD" id="cd00067">
    <property type="entry name" value="GAL4"/>
    <property type="match status" value="1"/>
</dbReference>
<dbReference type="GO" id="GO:0000981">
    <property type="term" value="F:DNA-binding transcription factor activity, RNA polymerase II-specific"/>
    <property type="evidence" value="ECO:0007669"/>
    <property type="project" value="InterPro"/>
</dbReference>
<keyword evidence="3" id="KW-0862">Zinc</keyword>
<evidence type="ECO:0000256" key="2">
    <source>
        <dbReference type="ARBA" id="ARBA00022723"/>
    </source>
</evidence>
<dbReference type="GO" id="GO:0008270">
    <property type="term" value="F:zinc ion binding"/>
    <property type="evidence" value="ECO:0007669"/>
    <property type="project" value="InterPro"/>
</dbReference>
<dbReference type="GO" id="GO:0045944">
    <property type="term" value="P:positive regulation of transcription by RNA polymerase II"/>
    <property type="evidence" value="ECO:0007669"/>
    <property type="project" value="TreeGrafter"/>
</dbReference>
<comment type="subcellular location">
    <subcellularLocation>
        <location evidence="1">Nucleus</location>
    </subcellularLocation>
</comment>
<evidence type="ECO:0000256" key="8">
    <source>
        <dbReference type="SAM" id="MobiDB-lite"/>
    </source>
</evidence>
<dbReference type="SUPFAM" id="SSF57701">
    <property type="entry name" value="Zn2/Cys6 DNA-binding domain"/>
    <property type="match status" value="1"/>
</dbReference>
<dbReference type="OrthoDB" id="9970124at2759"/>
<organism evidence="10 11">
    <name type="scientific">Exserohilum turcicum (strain 28A)</name>
    <name type="common">Northern leaf blight fungus</name>
    <name type="synonym">Setosphaeria turcica</name>
    <dbReference type="NCBI Taxonomy" id="671987"/>
    <lineage>
        <taxon>Eukaryota</taxon>
        <taxon>Fungi</taxon>
        <taxon>Dikarya</taxon>
        <taxon>Ascomycota</taxon>
        <taxon>Pezizomycotina</taxon>
        <taxon>Dothideomycetes</taxon>
        <taxon>Pleosporomycetidae</taxon>
        <taxon>Pleosporales</taxon>
        <taxon>Pleosporineae</taxon>
        <taxon>Pleosporaceae</taxon>
        <taxon>Exserohilum</taxon>
    </lineage>
</organism>
<dbReference type="InterPro" id="IPR052202">
    <property type="entry name" value="Yeast_MetPath_Reg"/>
</dbReference>
<keyword evidence="11" id="KW-1185">Reference proteome</keyword>
<dbReference type="Pfam" id="PF00172">
    <property type="entry name" value="Zn_clus"/>
    <property type="match status" value="1"/>
</dbReference>
<dbReference type="PROSITE" id="PS50048">
    <property type="entry name" value="ZN2_CY6_FUNGAL_2"/>
    <property type="match status" value="1"/>
</dbReference>
<proteinExistence type="predicted"/>
<dbReference type="PANTHER" id="PTHR47782:SF12">
    <property type="entry name" value="ZN(II)2CYS6 TRANSCRIPTION FACTOR (EUROFUNG)"/>
    <property type="match status" value="1"/>
</dbReference>
<dbReference type="CDD" id="cd12148">
    <property type="entry name" value="fungal_TF_MHR"/>
    <property type="match status" value="1"/>
</dbReference>
<feature type="region of interest" description="Disordered" evidence="8">
    <location>
        <begin position="213"/>
        <end position="245"/>
    </location>
</feature>
<dbReference type="eggNOG" id="ENOG502SIME">
    <property type="taxonomic scope" value="Eukaryota"/>
</dbReference>
<reference evidence="10 11" key="1">
    <citation type="journal article" date="2012" name="PLoS Pathog.">
        <title>Diverse lifestyles and strategies of plant pathogenesis encoded in the genomes of eighteen Dothideomycetes fungi.</title>
        <authorList>
            <person name="Ohm R.A."/>
            <person name="Feau N."/>
            <person name="Henrissat B."/>
            <person name="Schoch C.L."/>
            <person name="Horwitz B.A."/>
            <person name="Barry K.W."/>
            <person name="Condon B.J."/>
            <person name="Copeland A.C."/>
            <person name="Dhillon B."/>
            <person name="Glaser F."/>
            <person name="Hesse C.N."/>
            <person name="Kosti I."/>
            <person name="LaButti K."/>
            <person name="Lindquist E.A."/>
            <person name="Lucas S."/>
            <person name="Salamov A.A."/>
            <person name="Bradshaw R.E."/>
            <person name="Ciuffetti L."/>
            <person name="Hamelin R.C."/>
            <person name="Kema G.H.J."/>
            <person name="Lawrence C."/>
            <person name="Scott J.A."/>
            <person name="Spatafora J.W."/>
            <person name="Turgeon B.G."/>
            <person name="de Wit P.J.G.M."/>
            <person name="Zhong S."/>
            <person name="Goodwin S.B."/>
            <person name="Grigoriev I.V."/>
        </authorList>
    </citation>
    <scope>NUCLEOTIDE SEQUENCE [LARGE SCALE GENOMIC DNA]</scope>
    <source>
        <strain evidence="11">28A</strain>
    </source>
</reference>
<dbReference type="EMBL" id="KB908855">
    <property type="protein sequence ID" value="EOA81855.1"/>
    <property type="molecule type" value="Genomic_DNA"/>
</dbReference>
<keyword evidence="5" id="KW-0238">DNA-binding</keyword>
<dbReference type="InterPro" id="IPR007219">
    <property type="entry name" value="XnlR_reg_dom"/>
</dbReference>
<evidence type="ECO:0000256" key="4">
    <source>
        <dbReference type="ARBA" id="ARBA00023015"/>
    </source>
</evidence>
<dbReference type="SMART" id="SM00906">
    <property type="entry name" value="Fungal_trans"/>
    <property type="match status" value="1"/>
</dbReference>
<gene>
    <name evidence="10" type="ORF">SETTUDRAFT_23115</name>
</gene>
<dbReference type="PROSITE" id="PS00463">
    <property type="entry name" value="ZN2_CY6_FUNGAL_1"/>
    <property type="match status" value="1"/>
</dbReference>
<sequence>MSQPHPDSPLSPSSGDAVSAPPNGPVSSSASTTKTGPQASAARKPRVALACKRCKRRKQRCDGVRPVCRSCERAGVACAYERTLRPQYPGGKSVYINALEERIAFLEARLPDHASDHYENGTEPLHNGSSTATEGPPACQPPSTGSRRESRDEYFSDELEGEERTSLVDGVAYLSLCASGTTDTTSEPYYVGSSSGATIARIIQSSIFRSSRKRAVTRPAAQASPTYSTARPPPPPESAHSDDNVVDFPDHQQARMLFDVFFERIHTRWPLLDRVVYTKLFEKQYTQGALSIIERSIFHLIYSITARFLSLTRKPCGVDYEHHLVAATEPMDYILDQHNLATVQFLILLGVHGQRSPYGAGAWSQIRYATSVCIEMGLHRKRSSICSPQQARDAELRHRAFWACYCLDRTTSIVLGRAFAIADRDINVELPSTSPEFWTLTHQEAPDPHEAQWSNIEPFIHMIKLDQIQSRIHKTVFRVDRDVFGGTFEQRAKLDQKMAKIRSDLDEWLRTCPQTPKQENKITWMYDPESAYLDARDFYSVQYHKATLFLFTVFLPTLDTTDARFVTCARSAACVCNAYKRLSQNRTLTYTMISLHSCFVTGLTLVYCIWRDRSLFSYDVLEATRACSQILTIFGEKWPGAVKYRDIFDALSGSLFKTVVNATASTALQANGSQPLQLDVDAEPALQGSSSSQGQRQSYEEPPSNPRRGSKPTLSRMVTDAVKEAFMEVDEEAPGGWQGWRMWNEMVRDDTTPVLNATAMRVDGFGHAQAEMSWTTYESGPGFYGVDPIQDAAMQTDGHGMLDVNQWSFGGYR</sequence>
<dbReference type="InterPro" id="IPR036864">
    <property type="entry name" value="Zn2-C6_fun-type_DNA-bd_sf"/>
</dbReference>
<dbReference type="GO" id="GO:0006351">
    <property type="term" value="P:DNA-templated transcription"/>
    <property type="evidence" value="ECO:0007669"/>
    <property type="project" value="InterPro"/>
</dbReference>
<evidence type="ECO:0000256" key="5">
    <source>
        <dbReference type="ARBA" id="ARBA00023125"/>
    </source>
</evidence>
<feature type="region of interest" description="Disordered" evidence="8">
    <location>
        <begin position="684"/>
        <end position="715"/>
    </location>
</feature>
<dbReference type="PANTHER" id="PTHR47782">
    <property type="entry name" value="ZN(II)2CYS6 TRANSCRIPTION FACTOR (EUROFUNG)-RELATED"/>
    <property type="match status" value="1"/>
</dbReference>
<dbReference type="Pfam" id="PF04082">
    <property type="entry name" value="Fungal_trans"/>
    <property type="match status" value="1"/>
</dbReference>
<evidence type="ECO:0000256" key="6">
    <source>
        <dbReference type="ARBA" id="ARBA00023163"/>
    </source>
</evidence>
<dbReference type="InterPro" id="IPR001138">
    <property type="entry name" value="Zn2Cys6_DnaBD"/>
</dbReference>
<keyword evidence="2" id="KW-0479">Metal-binding</keyword>
<evidence type="ECO:0000256" key="7">
    <source>
        <dbReference type="ARBA" id="ARBA00023242"/>
    </source>
</evidence>
<accession>R0I8K3</accession>
<dbReference type="SMART" id="SM00066">
    <property type="entry name" value="GAL4"/>
    <property type="match status" value="1"/>
</dbReference>
<dbReference type="GO" id="GO:0005634">
    <property type="term" value="C:nucleus"/>
    <property type="evidence" value="ECO:0007669"/>
    <property type="project" value="UniProtKB-SubCell"/>
</dbReference>
<reference evidence="10 11" key="2">
    <citation type="journal article" date="2013" name="PLoS Genet.">
        <title>Comparative genome structure, secondary metabolite, and effector coding capacity across Cochliobolus pathogens.</title>
        <authorList>
            <person name="Condon B.J."/>
            <person name="Leng Y."/>
            <person name="Wu D."/>
            <person name="Bushley K.E."/>
            <person name="Ohm R.A."/>
            <person name="Otillar R."/>
            <person name="Martin J."/>
            <person name="Schackwitz W."/>
            <person name="Grimwood J."/>
            <person name="MohdZainudin N."/>
            <person name="Xue C."/>
            <person name="Wang R."/>
            <person name="Manning V.A."/>
            <person name="Dhillon B."/>
            <person name="Tu Z.J."/>
            <person name="Steffenson B.J."/>
            <person name="Salamov A."/>
            <person name="Sun H."/>
            <person name="Lowry S."/>
            <person name="LaButti K."/>
            <person name="Han J."/>
            <person name="Copeland A."/>
            <person name="Lindquist E."/>
            <person name="Barry K."/>
            <person name="Schmutz J."/>
            <person name="Baker S.E."/>
            <person name="Ciuffetti L.M."/>
            <person name="Grigoriev I.V."/>
            <person name="Zhong S."/>
            <person name="Turgeon B.G."/>
        </authorList>
    </citation>
    <scope>NUCLEOTIDE SEQUENCE [LARGE SCALE GENOMIC DNA]</scope>
    <source>
        <strain evidence="11">28A</strain>
    </source>
</reference>
<dbReference type="GO" id="GO:0043565">
    <property type="term" value="F:sequence-specific DNA binding"/>
    <property type="evidence" value="ECO:0007669"/>
    <property type="project" value="TreeGrafter"/>
</dbReference>
<evidence type="ECO:0000313" key="11">
    <source>
        <dbReference type="Proteomes" id="UP000016935"/>
    </source>
</evidence>
<feature type="region of interest" description="Disordered" evidence="8">
    <location>
        <begin position="114"/>
        <end position="163"/>
    </location>
</feature>
<feature type="region of interest" description="Disordered" evidence="8">
    <location>
        <begin position="1"/>
        <end position="48"/>
    </location>
</feature>
<dbReference type="RefSeq" id="XP_008030022.1">
    <property type="nucleotide sequence ID" value="XM_008031831.1"/>
</dbReference>